<dbReference type="EMBL" id="CAJNNW010033177">
    <property type="protein sequence ID" value="CAE8717558.1"/>
    <property type="molecule type" value="Genomic_DNA"/>
</dbReference>
<dbReference type="Gene3D" id="3.40.50.12780">
    <property type="entry name" value="N-terminal domain of ligase-like"/>
    <property type="match status" value="1"/>
</dbReference>
<organism evidence="4 5">
    <name type="scientific">Polarella glacialis</name>
    <name type="common">Dinoflagellate</name>
    <dbReference type="NCBI Taxonomy" id="89957"/>
    <lineage>
        <taxon>Eukaryota</taxon>
        <taxon>Sar</taxon>
        <taxon>Alveolata</taxon>
        <taxon>Dinophyceae</taxon>
        <taxon>Suessiales</taxon>
        <taxon>Suessiaceae</taxon>
        <taxon>Polarella</taxon>
    </lineage>
</organism>
<feature type="transmembrane region" description="Helical" evidence="1">
    <location>
        <begin position="961"/>
        <end position="981"/>
    </location>
</feature>
<evidence type="ECO:0008006" key="6">
    <source>
        <dbReference type="Google" id="ProtNLM"/>
    </source>
</evidence>
<feature type="transmembrane region" description="Helical" evidence="1">
    <location>
        <begin position="918"/>
        <end position="940"/>
    </location>
</feature>
<gene>
    <name evidence="4" type="ORF">PGLA2088_LOCUS39591</name>
</gene>
<dbReference type="GO" id="GO:0005737">
    <property type="term" value="C:cytoplasm"/>
    <property type="evidence" value="ECO:0007669"/>
    <property type="project" value="TreeGrafter"/>
</dbReference>
<evidence type="ECO:0000259" key="2">
    <source>
        <dbReference type="Pfam" id="PF00501"/>
    </source>
</evidence>
<dbReference type="GO" id="GO:0044550">
    <property type="term" value="P:secondary metabolite biosynthetic process"/>
    <property type="evidence" value="ECO:0007669"/>
    <property type="project" value="TreeGrafter"/>
</dbReference>
<dbReference type="SUPFAM" id="SSF56801">
    <property type="entry name" value="Acetyl-CoA synthetase-like"/>
    <property type="match status" value="1"/>
</dbReference>
<dbReference type="GO" id="GO:0031177">
    <property type="term" value="F:phosphopantetheine binding"/>
    <property type="evidence" value="ECO:0007669"/>
    <property type="project" value="TreeGrafter"/>
</dbReference>
<dbReference type="PANTHER" id="PTHR45527:SF1">
    <property type="entry name" value="FATTY ACID SYNTHASE"/>
    <property type="match status" value="1"/>
</dbReference>
<feature type="transmembrane region" description="Helical" evidence="1">
    <location>
        <begin position="797"/>
        <end position="815"/>
    </location>
</feature>
<evidence type="ECO:0000313" key="5">
    <source>
        <dbReference type="Proteomes" id="UP000626109"/>
    </source>
</evidence>
<dbReference type="InterPro" id="IPR045851">
    <property type="entry name" value="AMP-bd_C_sf"/>
</dbReference>
<name>A0A813KXV5_POLGL</name>
<keyword evidence="1" id="KW-0812">Transmembrane</keyword>
<sequence length="1118" mass="121301">MQHACSEAGIKDKALESSCLATLMLMQCRRKGGGFCLGVTMSGDKVECADVELEKKSFASLVREAQQLLQKEATGDQADTKPEVVFAWGRNTADFSNICAEVWKAREEEGSSGHILVSGTSLEEEMSFQLCWQACAKIFETDVWQVPVFSSSSLDRVREWGRAPLDFASHSDSAGKLLPVPCLIAERAQNIQSEKRQQLGALAVAGKNFQISYEELYRRTASVAQVLMQQADPKKPKAVLVCMGRGEAIAPTFLGILAAGFYVVPVDIHWPQDRILQVAEECNACLAFAEAESLKLLDGTSMKALVIDSSFYAHAQGPAQMEARELAQISSEGIAVILFTSGSSGKPKGILLSHGYLTALVLGIAAAKRMDTSTKTLGYHSPTWMPFLDYLFCPLVVGGCCLFFPDDGHVVKPAELAAFAEQHGATSAGFVPAVLDILAEEGIPPSLSDIGVGGAAVPSKLCTHVLPMMQARPDGSPATLYTGYSGTEQGDVTQIRMRCEEDVERAINSSGFMGAGSMHTGQSMVLLDSAFGIVGPSAIGEITVSGPGLASGYLNLPEKTSETFLTSCEALKGARAVRSGDLGKWTEAGQLILVGRRDSMVKVRGARIELGEVEGTISAHPAVKACIVTVLEDKLVAYVSPAVPADLRDFCKGRLVAYMVPHIFEGLEELPRLPNGKVNKKLLPKPEERADGAEAVMELDSLGQMRKFTRASASEDRVLDNVRAILIALVIQSHSVPLADGATMITSTHQTLPAQWGPMQLFVLNFVRGGGWSSLAFLSGFDDTRALEPYSTTYREPVFICLWLLLDFNWTMWYLPVFAYMRFAFCYMHRLGLEKIHIALASQIWIFMPAFVDLYLGWQLGAPSAKGEGPASQLLWQQRQAALLGACPSQCVCPWQELPWLQTVAHYTSGWWVTAPDFTANSFVGHGLIFIPCYWLGFYYGSRVFKVLTKLTDETSPLRRLMTAGIALAVYLVLFTGGHFLSEDFDDTCSAFWGPGGSFRWGQVLQNLLYYASNLFASLIWVVFIASAVPIHLKYLAKICFASLIISGLTPGVLDMPSMALELRGVLPASISPGVEILWTFLVAVLFELVVGAVVTTILPIVIKAGMGLAAKISKIIS</sequence>
<keyword evidence="1" id="KW-1133">Transmembrane helix</keyword>
<comment type="caution">
    <text evidence="4">The sequence shown here is derived from an EMBL/GenBank/DDBJ whole genome shotgun (WGS) entry which is preliminary data.</text>
</comment>
<dbReference type="Gene3D" id="3.30.300.30">
    <property type="match status" value="1"/>
</dbReference>
<reference evidence="4" key="1">
    <citation type="submission" date="2021-02" db="EMBL/GenBank/DDBJ databases">
        <authorList>
            <person name="Dougan E. K."/>
            <person name="Rhodes N."/>
            <person name="Thang M."/>
            <person name="Chan C."/>
        </authorList>
    </citation>
    <scope>NUCLEOTIDE SEQUENCE</scope>
</reference>
<feature type="transmembrane region" description="Helical" evidence="1">
    <location>
        <begin position="836"/>
        <end position="858"/>
    </location>
</feature>
<dbReference type="Pfam" id="PF00501">
    <property type="entry name" value="AMP-binding"/>
    <property type="match status" value="1"/>
</dbReference>
<dbReference type="PROSITE" id="PS00455">
    <property type="entry name" value="AMP_BINDING"/>
    <property type="match status" value="1"/>
</dbReference>
<dbReference type="InterPro" id="IPR020845">
    <property type="entry name" value="AMP-binding_CS"/>
</dbReference>
<evidence type="ECO:0000313" key="4">
    <source>
        <dbReference type="EMBL" id="CAE8717558.1"/>
    </source>
</evidence>
<accession>A0A813KXV5</accession>
<evidence type="ECO:0000259" key="3">
    <source>
        <dbReference type="Pfam" id="PF13193"/>
    </source>
</evidence>
<evidence type="ECO:0000256" key="1">
    <source>
        <dbReference type="SAM" id="Phobius"/>
    </source>
</evidence>
<feature type="transmembrane region" description="Helical" evidence="1">
    <location>
        <begin position="1035"/>
        <end position="1054"/>
    </location>
</feature>
<dbReference type="Proteomes" id="UP000626109">
    <property type="component" value="Unassembled WGS sequence"/>
</dbReference>
<dbReference type="InterPro" id="IPR000873">
    <property type="entry name" value="AMP-dep_synth/lig_dom"/>
</dbReference>
<feature type="transmembrane region" description="Helical" evidence="1">
    <location>
        <begin position="1077"/>
        <end position="1103"/>
    </location>
</feature>
<dbReference type="GO" id="GO:0043041">
    <property type="term" value="P:amino acid activation for nonribosomal peptide biosynthetic process"/>
    <property type="evidence" value="ECO:0007669"/>
    <property type="project" value="TreeGrafter"/>
</dbReference>
<keyword evidence="1" id="KW-0472">Membrane</keyword>
<dbReference type="InterPro" id="IPR042099">
    <property type="entry name" value="ANL_N_sf"/>
</dbReference>
<dbReference type="InterPro" id="IPR025110">
    <property type="entry name" value="AMP-bd_C"/>
</dbReference>
<proteinExistence type="predicted"/>
<feature type="transmembrane region" description="Helical" evidence="1">
    <location>
        <begin position="1008"/>
        <end position="1028"/>
    </location>
</feature>
<dbReference type="PANTHER" id="PTHR45527">
    <property type="entry name" value="NONRIBOSOMAL PEPTIDE SYNTHETASE"/>
    <property type="match status" value="1"/>
</dbReference>
<feature type="domain" description="AMP-dependent synthetase/ligase" evidence="2">
    <location>
        <begin position="197"/>
        <end position="554"/>
    </location>
</feature>
<dbReference type="Pfam" id="PF13193">
    <property type="entry name" value="AMP-binding_C"/>
    <property type="match status" value="1"/>
</dbReference>
<protein>
    <recommendedName>
        <fullName evidence="6">AMP-dependent synthetase/ligase domain-containing protein</fullName>
    </recommendedName>
</protein>
<dbReference type="AlphaFoldDB" id="A0A813KXV5"/>
<feature type="domain" description="AMP-binding enzyme C-terminal" evidence="3">
    <location>
        <begin position="612"/>
        <end position="677"/>
    </location>
</feature>